<protein>
    <submittedName>
        <fullName evidence="4">Ig-like domain-containing protein</fullName>
    </submittedName>
</protein>
<dbReference type="RefSeq" id="WP_118287997.1">
    <property type="nucleotide sequence ID" value="NZ_JACOOY010000004.1"/>
</dbReference>
<dbReference type="Pfam" id="PF02368">
    <property type="entry name" value="Big_2"/>
    <property type="match status" value="2"/>
</dbReference>
<sequence>MKKKVISILLAAALMIGMTGIPAKSASIGNLCVQAADAVELKKPQIETDTSMEAGQRVTWDTIYYGYYPQTEIVSEKTQCGAAKNQKWSKESDYEVNDKVYQQLQDAKYTKNGDTVIDGVKYRRIRKEDSTFPATSGQDIPHYYFWARSVTYHYFRYEPIRWRVLNIADKNALLLADVSLDDQLYNREAKDTTWEQSSIRSWLNGYGEEKEKNFKDTAFREKEQQALVNTSLQNLGNLHYDTVGGSDTNDRIFLLAEMEVYGGAQALTHGFISNYRDGDPGARDEARRSKSSTYAKAMGVWSNYEDGFIGNCLWWTRSPGQYQNYAAYVCNYGFIRNYGELVDRNHIGVRPSLIIDLSDESNWSYGGTVCSNGEQNVTEAPALNVFADQKMDYVDEPDDGKKDDDKKDDDKKDDNKKDDNTQKPSEIKVSSVKVTSALSKKIAAGKSVQLKTTVAPAKASNRAVTWKTSNKKYATVNSKGLVKTLAAGKGKTVTITATAKDGSKKKASIRLSILKDRVKSIFMKGTKTLARGKSSKLKTTVKTTGKKVNKTLRYTSSNPKYIKVSSSGKVTALKNAKKGASVKITAMALDGTNKKASVKIKVK</sequence>
<evidence type="ECO:0000313" key="5">
    <source>
        <dbReference type="Proteomes" id="UP000647235"/>
    </source>
</evidence>
<name>A0ABR7ESV7_9FIRM</name>
<dbReference type="SMART" id="SM00635">
    <property type="entry name" value="BID_2"/>
    <property type="match status" value="2"/>
</dbReference>
<feature type="domain" description="BIG2" evidence="3">
    <location>
        <begin position="516"/>
        <end position="598"/>
    </location>
</feature>
<accession>A0ABR7ESV7</accession>
<dbReference type="InterPro" id="IPR008964">
    <property type="entry name" value="Invasin/intimin_cell_adhesion"/>
</dbReference>
<dbReference type="Pfam" id="PF19789">
    <property type="entry name" value="DUF6273"/>
    <property type="match status" value="1"/>
</dbReference>
<evidence type="ECO:0000313" key="4">
    <source>
        <dbReference type="EMBL" id="MBC5664432.1"/>
    </source>
</evidence>
<gene>
    <name evidence="4" type="ORF">H8S07_03915</name>
</gene>
<dbReference type="Proteomes" id="UP000647235">
    <property type="component" value="Unassembled WGS sequence"/>
</dbReference>
<evidence type="ECO:0000259" key="3">
    <source>
        <dbReference type="SMART" id="SM00635"/>
    </source>
</evidence>
<dbReference type="InterPro" id="IPR046240">
    <property type="entry name" value="DUF6273"/>
</dbReference>
<feature type="signal peptide" evidence="2">
    <location>
        <begin position="1"/>
        <end position="23"/>
    </location>
</feature>
<organism evidence="4 5">
    <name type="scientific">Dorea hominis</name>
    <dbReference type="NCBI Taxonomy" id="2763040"/>
    <lineage>
        <taxon>Bacteria</taxon>
        <taxon>Bacillati</taxon>
        <taxon>Bacillota</taxon>
        <taxon>Clostridia</taxon>
        <taxon>Lachnospirales</taxon>
        <taxon>Lachnospiraceae</taxon>
        <taxon>Dorea</taxon>
    </lineage>
</organism>
<dbReference type="Gene3D" id="2.60.40.1080">
    <property type="match status" value="2"/>
</dbReference>
<dbReference type="InterPro" id="IPR003343">
    <property type="entry name" value="Big_2"/>
</dbReference>
<reference evidence="4 5" key="1">
    <citation type="submission" date="2020-08" db="EMBL/GenBank/DDBJ databases">
        <title>Genome public.</title>
        <authorList>
            <person name="Liu C."/>
            <person name="Sun Q."/>
        </authorList>
    </citation>
    <scope>NUCLEOTIDE SEQUENCE [LARGE SCALE GENOMIC DNA]</scope>
    <source>
        <strain evidence="4 5">NSJ-36</strain>
    </source>
</reference>
<proteinExistence type="predicted"/>
<evidence type="ECO:0000256" key="2">
    <source>
        <dbReference type="SAM" id="SignalP"/>
    </source>
</evidence>
<feature type="domain" description="BIG2" evidence="3">
    <location>
        <begin position="428"/>
        <end position="509"/>
    </location>
</feature>
<feature type="chain" id="PRO_5046148753" evidence="2">
    <location>
        <begin position="24"/>
        <end position="603"/>
    </location>
</feature>
<keyword evidence="2" id="KW-0732">Signal</keyword>
<feature type="compositionally biased region" description="Basic and acidic residues" evidence="1">
    <location>
        <begin position="393"/>
        <end position="421"/>
    </location>
</feature>
<dbReference type="SUPFAM" id="SSF49373">
    <property type="entry name" value="Invasin/intimin cell-adhesion fragments"/>
    <property type="match status" value="2"/>
</dbReference>
<feature type="region of interest" description="Disordered" evidence="1">
    <location>
        <begin position="393"/>
        <end position="428"/>
    </location>
</feature>
<evidence type="ECO:0000256" key="1">
    <source>
        <dbReference type="SAM" id="MobiDB-lite"/>
    </source>
</evidence>
<keyword evidence="5" id="KW-1185">Reference proteome</keyword>
<comment type="caution">
    <text evidence="4">The sequence shown here is derived from an EMBL/GenBank/DDBJ whole genome shotgun (WGS) entry which is preliminary data.</text>
</comment>
<dbReference type="EMBL" id="JACOOY010000004">
    <property type="protein sequence ID" value="MBC5664432.1"/>
    <property type="molecule type" value="Genomic_DNA"/>
</dbReference>